<proteinExistence type="predicted"/>
<name>A0A1L7WSL6_9HELO</name>
<evidence type="ECO:0000313" key="2">
    <source>
        <dbReference type="EMBL" id="CZR55753.1"/>
    </source>
</evidence>
<feature type="compositionally biased region" description="Polar residues" evidence="1">
    <location>
        <begin position="45"/>
        <end position="54"/>
    </location>
</feature>
<sequence length="158" mass="17464">MTKVSSSLFIPNVPPMLVRSTFLDFPHLTDWDKSYVTSLAPLLPSSPQNQSKTNPPIPDPSKITGEKLVPGDRLHATFWGGEAFLTVLENSNSALRWKGGKKVQGTMFTQSEEASGFMGGVLVVDGEMGGWDLKKKFAKFNEDLRGECVRRYEAEGKK</sequence>
<dbReference type="OrthoDB" id="509124at2759"/>
<reference evidence="2 3" key="1">
    <citation type="submission" date="2016-03" db="EMBL/GenBank/DDBJ databases">
        <authorList>
            <person name="Ploux O."/>
        </authorList>
    </citation>
    <scope>NUCLEOTIDE SEQUENCE [LARGE SCALE GENOMIC DNA]</scope>
    <source>
        <strain evidence="2 3">UAMH 11012</strain>
    </source>
</reference>
<evidence type="ECO:0000313" key="3">
    <source>
        <dbReference type="Proteomes" id="UP000184330"/>
    </source>
</evidence>
<feature type="region of interest" description="Disordered" evidence="1">
    <location>
        <begin position="42"/>
        <end position="62"/>
    </location>
</feature>
<dbReference type="AlphaFoldDB" id="A0A1L7WSL6"/>
<evidence type="ECO:0000256" key="1">
    <source>
        <dbReference type="SAM" id="MobiDB-lite"/>
    </source>
</evidence>
<keyword evidence="3" id="KW-1185">Reference proteome</keyword>
<dbReference type="Proteomes" id="UP000184330">
    <property type="component" value="Unassembled WGS sequence"/>
</dbReference>
<accession>A0A1L7WSL6</accession>
<protein>
    <submittedName>
        <fullName evidence="2">Uncharacterized protein</fullName>
    </submittedName>
</protein>
<organism evidence="2 3">
    <name type="scientific">Phialocephala subalpina</name>
    <dbReference type="NCBI Taxonomy" id="576137"/>
    <lineage>
        <taxon>Eukaryota</taxon>
        <taxon>Fungi</taxon>
        <taxon>Dikarya</taxon>
        <taxon>Ascomycota</taxon>
        <taxon>Pezizomycotina</taxon>
        <taxon>Leotiomycetes</taxon>
        <taxon>Helotiales</taxon>
        <taxon>Mollisiaceae</taxon>
        <taxon>Phialocephala</taxon>
        <taxon>Phialocephala fortinii species complex</taxon>
    </lineage>
</organism>
<gene>
    <name evidence="2" type="ORF">PAC_05641</name>
</gene>
<dbReference type="EMBL" id="FJOG01000007">
    <property type="protein sequence ID" value="CZR55753.1"/>
    <property type="molecule type" value="Genomic_DNA"/>
</dbReference>